<organism evidence="2 3">
    <name type="scientific">Mesorhizobium australafricanum</name>
    <dbReference type="NCBI Taxonomy" id="3072311"/>
    <lineage>
        <taxon>Bacteria</taxon>
        <taxon>Pseudomonadati</taxon>
        <taxon>Pseudomonadota</taxon>
        <taxon>Alphaproteobacteria</taxon>
        <taxon>Hyphomicrobiales</taxon>
        <taxon>Phyllobacteriaceae</taxon>
        <taxon>Mesorhizobium</taxon>
    </lineage>
</organism>
<evidence type="ECO:0000313" key="2">
    <source>
        <dbReference type="EMBL" id="MDX8443141.1"/>
    </source>
</evidence>
<dbReference type="PANTHER" id="PTHR43581">
    <property type="entry name" value="ATP/GTP PHOSPHATASE"/>
    <property type="match status" value="1"/>
</dbReference>
<dbReference type="SUPFAM" id="SSF52540">
    <property type="entry name" value="P-loop containing nucleoside triphosphate hydrolases"/>
    <property type="match status" value="1"/>
</dbReference>
<dbReference type="Gene3D" id="3.40.50.300">
    <property type="entry name" value="P-loop containing nucleotide triphosphate hydrolases"/>
    <property type="match status" value="1"/>
</dbReference>
<reference evidence="2 3" key="1">
    <citation type="submission" date="2023-08" db="EMBL/GenBank/DDBJ databases">
        <title>Implementing the SeqCode for naming new Mesorhizobium species isolated from Vachellia karroo root nodules.</title>
        <authorList>
            <person name="Van Lill M."/>
        </authorList>
    </citation>
    <scope>NUCLEOTIDE SEQUENCE [LARGE SCALE GENOMIC DNA]</scope>
    <source>
        <strain evidence="2 3">VK3E</strain>
    </source>
</reference>
<dbReference type="InterPro" id="IPR041685">
    <property type="entry name" value="AAA_GajA/Old/RecF-like"/>
</dbReference>
<dbReference type="Proteomes" id="UP001272097">
    <property type="component" value="Unassembled WGS sequence"/>
</dbReference>
<gene>
    <name evidence="2" type="ORF">RFM51_26580</name>
</gene>
<accession>A0ABU4X485</accession>
<evidence type="ECO:0000259" key="1">
    <source>
        <dbReference type="Pfam" id="PF13175"/>
    </source>
</evidence>
<dbReference type="Pfam" id="PF13175">
    <property type="entry name" value="AAA_15"/>
    <property type="match status" value="1"/>
</dbReference>
<feature type="domain" description="Endonuclease GajA/Old nuclease/RecF-like AAA" evidence="1">
    <location>
        <begin position="4"/>
        <end position="84"/>
    </location>
</feature>
<keyword evidence="3" id="KW-1185">Reference proteome</keyword>
<protein>
    <submittedName>
        <fullName evidence="2">AAA family ATPase</fullName>
    </submittedName>
</protein>
<evidence type="ECO:0000313" key="3">
    <source>
        <dbReference type="Proteomes" id="UP001272097"/>
    </source>
</evidence>
<sequence>MKFIKEIEIAYFRSFYKETLYKCSDLNIIFGKNDVGKSNIIRALNLFFNNSTDDATDFNFDIDFSDKRRSESENSEGIRKFIYVKITFSTPSNYRKSLGNEFYVKRQWTVSRDDEYVEEFSSHIKANQRHIVTRFLNLIRFIHIPAIKDTATFRKLLGDIYDILSNSEDFLKTVEDFASRVQSSTSELFSSMPKEIAHRSKISAPSRMVELFETLDFETIGADGHTAKSLTLQRGDGIKARHIPEILNFICDRDSYQFHIWGFEEPENSLDFVSAEAEASRFLKLALAGHVQVFVTTHSPSFYNLNDDGVRKFYVTRDDDQQATIVQGRNLEKLDIVSAVGEGFYLPAVAKALEEYSIREADAAIFRAQAEAFQEQIKAFTQPVILTEGKTDEVILLEAWRKLRGGRPPFKIKCCDITDGTDGGSAGASRLALSLRAVPYDSSNIVIGLFDRDDAGIKEWRLDGTFVADDFFSNVKTSKNGKSFALLLPVPDFRSDCAKNQNLPIEFLFPDDYLAKEVDGKSLELKPIMATRKLGEENFRVKIGDGTAFQQIQDSSKVGFAQFVVPKLPKEAFVAFEFLFKNIEDIIAR</sequence>
<name>A0ABU4X485_9HYPH</name>
<dbReference type="EMBL" id="JAVIIS010000054">
    <property type="protein sequence ID" value="MDX8443141.1"/>
    <property type="molecule type" value="Genomic_DNA"/>
</dbReference>
<comment type="caution">
    <text evidence="2">The sequence shown here is derived from an EMBL/GenBank/DDBJ whole genome shotgun (WGS) entry which is preliminary data.</text>
</comment>
<dbReference type="InterPro" id="IPR051396">
    <property type="entry name" value="Bact_Antivir_Def_Nuclease"/>
</dbReference>
<dbReference type="RefSeq" id="WP_320217135.1">
    <property type="nucleotide sequence ID" value="NZ_JAVIIS010000054.1"/>
</dbReference>
<dbReference type="InterPro" id="IPR027417">
    <property type="entry name" value="P-loop_NTPase"/>
</dbReference>
<dbReference type="PANTHER" id="PTHR43581:SF4">
    <property type="entry name" value="ATP_GTP PHOSPHATASE"/>
    <property type="match status" value="1"/>
</dbReference>
<proteinExistence type="predicted"/>